<keyword evidence="3" id="KW-1185">Reference proteome</keyword>
<sequence length="42" mass="5040">MKKYSLSKMVAVGSLDLKKRFFINFLKIIQLFFLIWQCCPLQ</sequence>
<keyword evidence="1" id="KW-0812">Transmembrane</keyword>
<keyword evidence="1" id="KW-1133">Transmembrane helix</keyword>
<accession>A0A653C7F2</accession>
<protein>
    <submittedName>
        <fullName evidence="2">Uncharacterized protein</fullName>
    </submittedName>
</protein>
<gene>
    <name evidence="2" type="ORF">CALMAC_LOCUS6862</name>
</gene>
<dbReference type="AlphaFoldDB" id="A0A653C7F2"/>
<evidence type="ECO:0000313" key="2">
    <source>
        <dbReference type="EMBL" id="VEN43852.1"/>
    </source>
</evidence>
<keyword evidence="1" id="KW-0472">Membrane</keyword>
<name>A0A653C7F2_CALMS</name>
<reference evidence="2 3" key="1">
    <citation type="submission" date="2019-01" db="EMBL/GenBank/DDBJ databases">
        <authorList>
            <person name="Sayadi A."/>
        </authorList>
    </citation>
    <scope>NUCLEOTIDE SEQUENCE [LARGE SCALE GENOMIC DNA]</scope>
</reference>
<dbReference type="EMBL" id="CAACVG010007146">
    <property type="protein sequence ID" value="VEN43852.1"/>
    <property type="molecule type" value="Genomic_DNA"/>
</dbReference>
<dbReference type="Proteomes" id="UP000410492">
    <property type="component" value="Unassembled WGS sequence"/>
</dbReference>
<proteinExistence type="predicted"/>
<evidence type="ECO:0000313" key="3">
    <source>
        <dbReference type="Proteomes" id="UP000410492"/>
    </source>
</evidence>
<feature type="transmembrane region" description="Helical" evidence="1">
    <location>
        <begin position="21"/>
        <end position="37"/>
    </location>
</feature>
<evidence type="ECO:0000256" key="1">
    <source>
        <dbReference type="SAM" id="Phobius"/>
    </source>
</evidence>
<organism evidence="2 3">
    <name type="scientific">Callosobruchus maculatus</name>
    <name type="common">Southern cowpea weevil</name>
    <name type="synonym">Pulse bruchid</name>
    <dbReference type="NCBI Taxonomy" id="64391"/>
    <lineage>
        <taxon>Eukaryota</taxon>
        <taxon>Metazoa</taxon>
        <taxon>Ecdysozoa</taxon>
        <taxon>Arthropoda</taxon>
        <taxon>Hexapoda</taxon>
        <taxon>Insecta</taxon>
        <taxon>Pterygota</taxon>
        <taxon>Neoptera</taxon>
        <taxon>Endopterygota</taxon>
        <taxon>Coleoptera</taxon>
        <taxon>Polyphaga</taxon>
        <taxon>Cucujiformia</taxon>
        <taxon>Chrysomeloidea</taxon>
        <taxon>Chrysomelidae</taxon>
        <taxon>Bruchinae</taxon>
        <taxon>Bruchini</taxon>
        <taxon>Callosobruchus</taxon>
    </lineage>
</organism>